<dbReference type="InterPro" id="IPR039425">
    <property type="entry name" value="RNA_pol_sigma-70-like"/>
</dbReference>
<dbReference type="SUPFAM" id="SSF88946">
    <property type="entry name" value="Sigma2 domain of RNA polymerase sigma factors"/>
    <property type="match status" value="1"/>
</dbReference>
<comment type="caution">
    <text evidence="7">The sequence shown here is derived from an EMBL/GenBank/DDBJ whole genome shotgun (WGS) entry which is preliminary data.</text>
</comment>
<protein>
    <recommendedName>
        <fullName evidence="9">Sigma-70 family RNA polymerase sigma factor</fullName>
    </recommendedName>
</protein>
<dbReference type="Gene3D" id="1.10.10.10">
    <property type="entry name" value="Winged helix-like DNA-binding domain superfamily/Winged helix DNA-binding domain"/>
    <property type="match status" value="1"/>
</dbReference>
<sequence length="200" mass="23580">MINHSVNRSVPGVWDAFRKGSRSAFQEIYEHHVHQLLKYGRKIAADPDLIEDTVHDLFLELWRSREKLADVGEGQLKFYLFRALRNRLYTVLKREETNKTGESLLDYQDHLQAEDPFETILIEDQARNELLRSLQTNLKTLSARQQQAIYLRFYEHFSNEEIAQLMGVNYHSACRFIYDGLKCLKEVVRILGLFLMLAEF</sequence>
<dbReference type="Proteomes" id="UP001501508">
    <property type="component" value="Unassembled WGS sequence"/>
</dbReference>
<gene>
    <name evidence="7" type="ORF">GCM10023091_39740</name>
</gene>
<evidence type="ECO:0000256" key="1">
    <source>
        <dbReference type="ARBA" id="ARBA00010641"/>
    </source>
</evidence>
<dbReference type="EMBL" id="BAABEY010000036">
    <property type="protein sequence ID" value="GAA4446507.1"/>
    <property type="molecule type" value="Genomic_DNA"/>
</dbReference>
<dbReference type="InterPro" id="IPR036388">
    <property type="entry name" value="WH-like_DNA-bd_sf"/>
</dbReference>
<evidence type="ECO:0000256" key="2">
    <source>
        <dbReference type="ARBA" id="ARBA00023015"/>
    </source>
</evidence>
<dbReference type="PANTHER" id="PTHR43133:SF46">
    <property type="entry name" value="RNA POLYMERASE SIGMA-70 FACTOR ECF SUBFAMILY"/>
    <property type="match status" value="1"/>
</dbReference>
<dbReference type="InterPro" id="IPR013325">
    <property type="entry name" value="RNA_pol_sigma_r2"/>
</dbReference>
<keyword evidence="4" id="KW-0804">Transcription</keyword>
<evidence type="ECO:0000313" key="8">
    <source>
        <dbReference type="Proteomes" id="UP001501508"/>
    </source>
</evidence>
<comment type="similarity">
    <text evidence="1">Belongs to the sigma-70 factor family. ECF subfamily.</text>
</comment>
<dbReference type="Pfam" id="PF08281">
    <property type="entry name" value="Sigma70_r4_2"/>
    <property type="match status" value="1"/>
</dbReference>
<dbReference type="SUPFAM" id="SSF88659">
    <property type="entry name" value="Sigma3 and sigma4 domains of RNA polymerase sigma factors"/>
    <property type="match status" value="1"/>
</dbReference>
<dbReference type="Gene3D" id="1.10.1740.10">
    <property type="match status" value="1"/>
</dbReference>
<feature type="domain" description="RNA polymerase sigma-70 region 2" evidence="5">
    <location>
        <begin position="28"/>
        <end position="95"/>
    </location>
</feature>
<evidence type="ECO:0000256" key="4">
    <source>
        <dbReference type="ARBA" id="ARBA00023163"/>
    </source>
</evidence>
<keyword evidence="8" id="KW-1185">Reference proteome</keyword>
<keyword evidence="2" id="KW-0805">Transcription regulation</keyword>
<feature type="domain" description="RNA polymerase sigma factor 70 region 4 type 2" evidence="6">
    <location>
        <begin position="133"/>
        <end position="183"/>
    </location>
</feature>
<evidence type="ECO:0000259" key="6">
    <source>
        <dbReference type="Pfam" id="PF08281"/>
    </source>
</evidence>
<dbReference type="InterPro" id="IPR013324">
    <property type="entry name" value="RNA_pol_sigma_r3/r4-like"/>
</dbReference>
<evidence type="ECO:0000313" key="7">
    <source>
        <dbReference type="EMBL" id="GAA4446507.1"/>
    </source>
</evidence>
<proteinExistence type="inferred from homology"/>
<dbReference type="PANTHER" id="PTHR43133">
    <property type="entry name" value="RNA POLYMERASE ECF-TYPE SIGMA FACTO"/>
    <property type="match status" value="1"/>
</dbReference>
<evidence type="ECO:0008006" key="9">
    <source>
        <dbReference type="Google" id="ProtNLM"/>
    </source>
</evidence>
<dbReference type="Pfam" id="PF04542">
    <property type="entry name" value="Sigma70_r2"/>
    <property type="match status" value="1"/>
</dbReference>
<dbReference type="InterPro" id="IPR013249">
    <property type="entry name" value="RNA_pol_sigma70_r4_t2"/>
</dbReference>
<organism evidence="7 8">
    <name type="scientific">Ravibacter arvi</name>
    <dbReference type="NCBI Taxonomy" id="2051041"/>
    <lineage>
        <taxon>Bacteria</taxon>
        <taxon>Pseudomonadati</taxon>
        <taxon>Bacteroidota</taxon>
        <taxon>Cytophagia</taxon>
        <taxon>Cytophagales</taxon>
        <taxon>Spirosomataceae</taxon>
        <taxon>Ravibacter</taxon>
    </lineage>
</organism>
<keyword evidence="3" id="KW-0731">Sigma factor</keyword>
<reference evidence="8" key="1">
    <citation type="journal article" date="2019" name="Int. J. Syst. Evol. Microbiol.">
        <title>The Global Catalogue of Microorganisms (GCM) 10K type strain sequencing project: providing services to taxonomists for standard genome sequencing and annotation.</title>
        <authorList>
            <consortium name="The Broad Institute Genomics Platform"/>
            <consortium name="The Broad Institute Genome Sequencing Center for Infectious Disease"/>
            <person name="Wu L."/>
            <person name="Ma J."/>
        </authorList>
    </citation>
    <scope>NUCLEOTIDE SEQUENCE [LARGE SCALE GENOMIC DNA]</scope>
    <source>
        <strain evidence="8">JCM 31920</strain>
    </source>
</reference>
<dbReference type="InterPro" id="IPR007627">
    <property type="entry name" value="RNA_pol_sigma70_r2"/>
</dbReference>
<name>A0ABP8MA70_9BACT</name>
<dbReference type="InterPro" id="IPR014284">
    <property type="entry name" value="RNA_pol_sigma-70_dom"/>
</dbReference>
<evidence type="ECO:0000259" key="5">
    <source>
        <dbReference type="Pfam" id="PF04542"/>
    </source>
</evidence>
<evidence type="ECO:0000256" key="3">
    <source>
        <dbReference type="ARBA" id="ARBA00023082"/>
    </source>
</evidence>
<dbReference type="RefSeq" id="WP_345032472.1">
    <property type="nucleotide sequence ID" value="NZ_BAABEY010000036.1"/>
</dbReference>
<accession>A0ABP8MA70</accession>
<dbReference type="NCBIfam" id="TIGR02937">
    <property type="entry name" value="sigma70-ECF"/>
    <property type="match status" value="1"/>
</dbReference>